<dbReference type="InterPro" id="IPR015500">
    <property type="entry name" value="Peptidase_S8_subtilisin-rel"/>
</dbReference>
<keyword evidence="2 5" id="KW-0645">Protease</keyword>
<feature type="compositionally biased region" description="Basic and acidic residues" evidence="6">
    <location>
        <begin position="427"/>
        <end position="438"/>
    </location>
</feature>
<feature type="domain" description="Peptidase S8/S53" evidence="7">
    <location>
        <begin position="96"/>
        <end position="367"/>
    </location>
</feature>
<accession>L8JDE8</accession>
<keyword evidence="4 5" id="KW-0720">Serine protease</keyword>
<dbReference type="PROSITE" id="PS00138">
    <property type="entry name" value="SUBTILASE_SER"/>
    <property type="match status" value="1"/>
</dbReference>
<dbReference type="InterPro" id="IPR021655">
    <property type="entry name" value="Put_metal-bd"/>
</dbReference>
<evidence type="ECO:0000313" key="9">
    <source>
        <dbReference type="Proteomes" id="UP000011134"/>
    </source>
</evidence>
<feature type="active site" description="Charge relay system" evidence="5">
    <location>
        <position position="144"/>
    </location>
</feature>
<keyword evidence="3 5" id="KW-0378">Hydrolase</keyword>
<proteinExistence type="inferred from homology"/>
<dbReference type="SUPFAM" id="SSF52743">
    <property type="entry name" value="Subtilisin-like"/>
    <property type="match status" value="1"/>
</dbReference>
<dbReference type="Proteomes" id="UP000011134">
    <property type="component" value="Unassembled WGS sequence"/>
</dbReference>
<dbReference type="InterPro" id="IPR050131">
    <property type="entry name" value="Peptidase_S8_subtilisin-like"/>
</dbReference>
<dbReference type="PATRIC" id="fig|1056511.3.peg.1368"/>
<dbReference type="Gene3D" id="3.40.50.200">
    <property type="entry name" value="Peptidase S8/S53 domain"/>
    <property type="match status" value="1"/>
</dbReference>
<evidence type="ECO:0000256" key="5">
    <source>
        <dbReference type="PROSITE-ProRule" id="PRU01240"/>
    </source>
</evidence>
<feature type="active site" description="Charge relay system" evidence="5">
    <location>
        <position position="321"/>
    </location>
</feature>
<evidence type="ECO:0000256" key="3">
    <source>
        <dbReference type="ARBA" id="ARBA00022801"/>
    </source>
</evidence>
<evidence type="ECO:0000259" key="7">
    <source>
        <dbReference type="Pfam" id="PF00082"/>
    </source>
</evidence>
<evidence type="ECO:0000313" key="8">
    <source>
        <dbReference type="EMBL" id="ELR66840.1"/>
    </source>
</evidence>
<organism evidence="8 9">
    <name type="scientific">Photobacterium marinum</name>
    <dbReference type="NCBI Taxonomy" id="1056511"/>
    <lineage>
        <taxon>Bacteria</taxon>
        <taxon>Pseudomonadati</taxon>
        <taxon>Pseudomonadota</taxon>
        <taxon>Gammaproteobacteria</taxon>
        <taxon>Vibrionales</taxon>
        <taxon>Vibrionaceae</taxon>
        <taxon>Photobacterium</taxon>
    </lineage>
</organism>
<dbReference type="GO" id="GO:0006508">
    <property type="term" value="P:proteolysis"/>
    <property type="evidence" value="ECO:0007669"/>
    <property type="project" value="UniProtKB-KW"/>
</dbReference>
<dbReference type="GO" id="GO:0004252">
    <property type="term" value="F:serine-type endopeptidase activity"/>
    <property type="evidence" value="ECO:0007669"/>
    <property type="project" value="UniProtKB-UniRule"/>
</dbReference>
<reference evidence="8 9" key="1">
    <citation type="submission" date="2012-12" db="EMBL/GenBank/DDBJ databases">
        <title>Genome Assembly of Photobacterium sp. AK15.</title>
        <authorList>
            <person name="Khatri I."/>
            <person name="Vaidya B."/>
            <person name="Srinivas T.N.R."/>
            <person name="Subramanian S."/>
            <person name="Pinnaka A."/>
        </authorList>
    </citation>
    <scope>NUCLEOTIDE SEQUENCE [LARGE SCALE GENOMIC DNA]</scope>
    <source>
        <strain evidence="8 9">AK15</strain>
    </source>
</reference>
<dbReference type="Pfam" id="PF11617">
    <property type="entry name" value="Cu-binding_MopE"/>
    <property type="match status" value="1"/>
</dbReference>
<evidence type="ECO:0000256" key="1">
    <source>
        <dbReference type="ARBA" id="ARBA00011073"/>
    </source>
</evidence>
<evidence type="ECO:0000256" key="6">
    <source>
        <dbReference type="SAM" id="MobiDB-lite"/>
    </source>
</evidence>
<dbReference type="PANTHER" id="PTHR43806">
    <property type="entry name" value="PEPTIDASE S8"/>
    <property type="match status" value="1"/>
</dbReference>
<gene>
    <name evidence="8" type="ORF">C942_04539</name>
</gene>
<name>L8JDE8_9GAMM</name>
<protein>
    <submittedName>
        <fullName evidence="8">Serine proteinase</fullName>
    </submittedName>
</protein>
<feature type="active site" description="Charge relay system" evidence="5">
    <location>
        <position position="104"/>
    </location>
</feature>
<dbReference type="AlphaFoldDB" id="L8JDE8"/>
<keyword evidence="9" id="KW-1185">Reference proteome</keyword>
<dbReference type="InterPro" id="IPR023828">
    <property type="entry name" value="Peptidase_S8_Ser-AS"/>
</dbReference>
<feature type="region of interest" description="Disordered" evidence="6">
    <location>
        <begin position="380"/>
        <end position="449"/>
    </location>
</feature>
<dbReference type="PRINTS" id="PR00723">
    <property type="entry name" value="SUBTILISIN"/>
</dbReference>
<comment type="caution">
    <text evidence="8">The sequence shown here is derived from an EMBL/GenBank/DDBJ whole genome shotgun (WGS) entry which is preliminary data.</text>
</comment>
<dbReference type="InterPro" id="IPR000209">
    <property type="entry name" value="Peptidase_S8/S53_dom"/>
</dbReference>
<comment type="similarity">
    <text evidence="1 5">Belongs to the peptidase S8 family.</text>
</comment>
<evidence type="ECO:0000256" key="2">
    <source>
        <dbReference type="ARBA" id="ARBA00022670"/>
    </source>
</evidence>
<evidence type="ECO:0000256" key="4">
    <source>
        <dbReference type="ARBA" id="ARBA00022825"/>
    </source>
</evidence>
<dbReference type="PANTHER" id="PTHR43806:SF11">
    <property type="entry name" value="CEREVISIN-RELATED"/>
    <property type="match status" value="1"/>
</dbReference>
<dbReference type="InterPro" id="IPR036852">
    <property type="entry name" value="Peptidase_S8/S53_dom_sf"/>
</dbReference>
<dbReference type="Pfam" id="PF00082">
    <property type="entry name" value="Peptidase_S8"/>
    <property type="match status" value="1"/>
</dbReference>
<sequence>MHAEPNFRSGQVLVQASPEELGDAKVLRYYPGSGVSIVKVEPGKENGQLTAFKAKGKRASKNYIASHFVDDPYYNTYQWHFNHIESDLAWGTSDGYGVTVAVLDTGLREGGNDGIGCIDTNDSGQKTGVDIVNNDNDPTDGDGHGTHVSGTIAQATGNKVGVAGLAYASCVMPVKVLSDTGSGTFADIAEGIYYAVDNGAGVINMSLGVSARSGLTNDPIMDAALDYAESNGVIVVAAAGNDGFRKNVSYPAIYPSVIAVGATDFNNSLASYSNRGKGLDVVAPGGNTSADENGDGFADGVLQETFGSDGVWGYYFFQGTSMAAPHVSALAAMLLANGVAPADVKQAITSSAMDLGSTGYDSTYGHGLIQGYQALNWTAGDSSSGGGDSGGDDSNSGEATCTDMDGDGYCVEQGDCDDNNADVYPGRNEKGPRSRDGLDNNCDGQVDNK</sequence>
<dbReference type="EMBL" id="AMZO01000006">
    <property type="protein sequence ID" value="ELR66840.1"/>
    <property type="molecule type" value="Genomic_DNA"/>
</dbReference>
<dbReference type="PROSITE" id="PS51892">
    <property type="entry name" value="SUBTILASE"/>
    <property type="match status" value="1"/>
</dbReference>